<sequence>MGVRPSYWVGKNVKTRSWANLSRPPVETQKIVGTSLKGQKLVPLEGSEMGEALHDVAFGIRRTCREDEVWRRYLQE</sequence>
<protein>
    <submittedName>
        <fullName evidence="1">Uncharacterized protein</fullName>
    </submittedName>
</protein>
<dbReference type="AlphaFoldDB" id="A0A8J2BK21"/>
<keyword evidence="2" id="KW-1185">Reference proteome</keyword>
<evidence type="ECO:0000313" key="1">
    <source>
        <dbReference type="EMBL" id="CAF0694716.1"/>
    </source>
</evidence>
<reference evidence="1" key="1">
    <citation type="submission" date="2021-02" db="EMBL/GenBank/DDBJ databases">
        <authorList>
            <person name="Cremers G."/>
            <person name="Picone N."/>
        </authorList>
    </citation>
    <scope>NUCLEOTIDE SEQUENCE</scope>
    <source>
        <strain evidence="1">PQ17</strain>
    </source>
</reference>
<dbReference type="EMBL" id="CAJNOB010000009">
    <property type="protein sequence ID" value="CAF0694716.1"/>
    <property type="molecule type" value="Genomic_DNA"/>
</dbReference>
<name>A0A8J2BK21_9BACT</name>
<proteinExistence type="predicted"/>
<comment type="caution">
    <text evidence="1">The sequence shown here is derived from an EMBL/GenBank/DDBJ whole genome shotgun (WGS) entry which is preliminary data.</text>
</comment>
<gene>
    <name evidence="1" type="ORF">MPNT_170044</name>
</gene>
<dbReference type="Proteomes" id="UP000663859">
    <property type="component" value="Unassembled WGS sequence"/>
</dbReference>
<organism evidence="1 2">
    <name type="scientific">Candidatus Methylacidithermus pantelleriae</name>
    <dbReference type="NCBI Taxonomy" id="2744239"/>
    <lineage>
        <taxon>Bacteria</taxon>
        <taxon>Pseudomonadati</taxon>
        <taxon>Verrucomicrobiota</taxon>
        <taxon>Methylacidiphilae</taxon>
        <taxon>Methylacidiphilales</taxon>
        <taxon>Methylacidiphilaceae</taxon>
        <taxon>Candidatus Methylacidithermus</taxon>
    </lineage>
</organism>
<evidence type="ECO:0000313" key="2">
    <source>
        <dbReference type="Proteomes" id="UP000663859"/>
    </source>
</evidence>
<accession>A0A8J2BK21</accession>